<sequence>MLSVAIHKDIAEYQPKVIGKLTGRTLISITVALGLSISVAVYMNLVLKIDPTDHLEFIYAVSLPCWCCGFWKPHGLPFEQFALLWLQHQLSDNRLFYKPSMFKSGFVKTPDEITQSRKGKLYDKSTRKFLDGTNGLEAYSPRAGRVIY</sequence>
<dbReference type="RefSeq" id="WP_118218915.1">
    <property type="nucleotide sequence ID" value="NZ_JAAIOQ010000006.1"/>
</dbReference>
<evidence type="ECO:0000256" key="1">
    <source>
        <dbReference type="SAM" id="Phobius"/>
    </source>
</evidence>
<organism evidence="2 3">
    <name type="scientific">Coprococcus comes</name>
    <dbReference type="NCBI Taxonomy" id="410072"/>
    <lineage>
        <taxon>Bacteria</taxon>
        <taxon>Bacillati</taxon>
        <taxon>Bacillota</taxon>
        <taxon>Clostridia</taxon>
        <taxon>Lachnospirales</taxon>
        <taxon>Lachnospiraceae</taxon>
        <taxon>Coprococcus</taxon>
    </lineage>
</organism>
<gene>
    <name evidence="2" type="ORF">DW252_12670</name>
</gene>
<dbReference type="AlphaFoldDB" id="A0A3R6EGF5"/>
<comment type="caution">
    <text evidence="2">The sequence shown here is derived from an EMBL/GenBank/DDBJ whole genome shotgun (WGS) entry which is preliminary data.</text>
</comment>
<dbReference type="InterPro" id="IPR024414">
    <property type="entry name" value="Uncharacterised_PrgI"/>
</dbReference>
<keyword evidence="1" id="KW-0812">Transmembrane</keyword>
<dbReference type="Proteomes" id="UP000286595">
    <property type="component" value="Unassembled WGS sequence"/>
</dbReference>
<name>A0A3R6EGF5_9FIRM</name>
<feature type="transmembrane region" description="Helical" evidence="1">
    <location>
        <begin position="26"/>
        <end position="47"/>
    </location>
</feature>
<evidence type="ECO:0000313" key="2">
    <source>
        <dbReference type="EMBL" id="RHG58952.1"/>
    </source>
</evidence>
<evidence type="ECO:0000313" key="3">
    <source>
        <dbReference type="Proteomes" id="UP000286595"/>
    </source>
</evidence>
<reference evidence="2 3" key="1">
    <citation type="submission" date="2018-08" db="EMBL/GenBank/DDBJ databases">
        <title>A genome reference for cultivated species of the human gut microbiota.</title>
        <authorList>
            <person name="Zou Y."/>
            <person name="Xue W."/>
            <person name="Luo G."/>
        </authorList>
    </citation>
    <scope>NUCLEOTIDE SEQUENCE [LARGE SCALE GENOMIC DNA]</scope>
    <source>
        <strain evidence="2 3">AM22-12LB</strain>
    </source>
</reference>
<proteinExistence type="predicted"/>
<accession>A0A3R6EGF5</accession>
<dbReference type="EMBL" id="QRIM01000016">
    <property type="protein sequence ID" value="RHG58952.1"/>
    <property type="molecule type" value="Genomic_DNA"/>
</dbReference>
<dbReference type="Pfam" id="PF12666">
    <property type="entry name" value="PrgI"/>
    <property type="match status" value="1"/>
</dbReference>
<keyword evidence="1" id="KW-0472">Membrane</keyword>
<keyword evidence="1" id="KW-1133">Transmembrane helix</keyword>
<protein>
    <submittedName>
        <fullName evidence="2">PrgI family protein</fullName>
    </submittedName>
</protein>